<keyword evidence="7" id="KW-0131">Cell cycle</keyword>
<feature type="transmembrane region" description="Helical" evidence="6">
    <location>
        <begin position="84"/>
        <end position="102"/>
    </location>
</feature>
<evidence type="ECO:0000313" key="8">
    <source>
        <dbReference type="Proteomes" id="UP000183997"/>
    </source>
</evidence>
<feature type="transmembrane region" description="Helical" evidence="6">
    <location>
        <begin position="258"/>
        <end position="278"/>
    </location>
</feature>
<accession>A0A1M6S5B5</accession>
<evidence type="ECO:0000256" key="3">
    <source>
        <dbReference type="ARBA" id="ARBA00022960"/>
    </source>
</evidence>
<evidence type="ECO:0000256" key="2">
    <source>
        <dbReference type="ARBA" id="ARBA00022692"/>
    </source>
</evidence>
<organism evidence="7 8">
    <name type="scientific">Desulforamulus aeronauticus DSM 10349</name>
    <dbReference type="NCBI Taxonomy" id="1121421"/>
    <lineage>
        <taxon>Bacteria</taxon>
        <taxon>Bacillati</taxon>
        <taxon>Bacillota</taxon>
        <taxon>Clostridia</taxon>
        <taxon>Eubacteriales</taxon>
        <taxon>Peptococcaceae</taxon>
        <taxon>Desulforamulus</taxon>
    </lineage>
</organism>
<name>A0A1M6S5B5_9FIRM</name>
<dbReference type="RefSeq" id="WP_072913128.1">
    <property type="nucleotide sequence ID" value="NZ_FRAR01000012.1"/>
</dbReference>
<feature type="transmembrane region" description="Helical" evidence="6">
    <location>
        <begin position="179"/>
        <end position="202"/>
    </location>
</feature>
<dbReference type="PANTHER" id="PTHR30474">
    <property type="entry name" value="CELL CYCLE PROTEIN"/>
    <property type="match status" value="1"/>
</dbReference>
<dbReference type="STRING" id="1121421.SAMN02745123_01732"/>
<feature type="transmembrane region" description="Helical" evidence="6">
    <location>
        <begin position="149"/>
        <end position="167"/>
    </location>
</feature>
<keyword evidence="5 6" id="KW-0472">Membrane</keyword>
<dbReference type="PANTHER" id="PTHR30474:SF1">
    <property type="entry name" value="PEPTIDOGLYCAN GLYCOSYLTRANSFERASE MRDB"/>
    <property type="match status" value="1"/>
</dbReference>
<keyword evidence="4 6" id="KW-1133">Transmembrane helix</keyword>
<feature type="transmembrane region" description="Helical" evidence="6">
    <location>
        <begin position="211"/>
        <end position="229"/>
    </location>
</feature>
<dbReference type="GO" id="GO:0032153">
    <property type="term" value="C:cell division site"/>
    <property type="evidence" value="ECO:0007669"/>
    <property type="project" value="TreeGrafter"/>
</dbReference>
<feature type="transmembrane region" description="Helical" evidence="6">
    <location>
        <begin position="367"/>
        <end position="391"/>
    </location>
</feature>
<dbReference type="AlphaFoldDB" id="A0A1M6S5B5"/>
<keyword evidence="7" id="KW-0132">Cell division</keyword>
<keyword evidence="2 6" id="KW-0812">Transmembrane</keyword>
<evidence type="ECO:0000256" key="5">
    <source>
        <dbReference type="ARBA" id="ARBA00023136"/>
    </source>
</evidence>
<dbReference type="InterPro" id="IPR001182">
    <property type="entry name" value="FtsW/RodA"/>
</dbReference>
<proteinExistence type="predicted"/>
<comment type="subcellular location">
    <subcellularLocation>
        <location evidence="1">Membrane</location>
        <topology evidence="1">Multi-pass membrane protein</topology>
    </subcellularLocation>
</comment>
<dbReference type="EMBL" id="FRAR01000012">
    <property type="protein sequence ID" value="SHK39849.1"/>
    <property type="molecule type" value="Genomic_DNA"/>
</dbReference>
<evidence type="ECO:0000256" key="1">
    <source>
        <dbReference type="ARBA" id="ARBA00004141"/>
    </source>
</evidence>
<keyword evidence="3" id="KW-0133">Cell shape</keyword>
<feature type="transmembrane region" description="Helical" evidence="6">
    <location>
        <begin position="329"/>
        <end position="355"/>
    </location>
</feature>
<feature type="transmembrane region" description="Helical" evidence="6">
    <location>
        <begin position="403"/>
        <end position="425"/>
    </location>
</feature>
<dbReference type="OrthoDB" id="9802195at2"/>
<dbReference type="Pfam" id="PF01098">
    <property type="entry name" value="FTSW_RODA_SPOVE"/>
    <property type="match status" value="1"/>
</dbReference>
<feature type="transmembrane region" description="Helical" evidence="6">
    <location>
        <begin position="114"/>
        <end position="137"/>
    </location>
</feature>
<dbReference type="GO" id="GO:0008360">
    <property type="term" value="P:regulation of cell shape"/>
    <property type="evidence" value="ECO:0007669"/>
    <property type="project" value="UniProtKB-KW"/>
</dbReference>
<gene>
    <name evidence="7" type="ORF">SAMN02745123_01732</name>
</gene>
<dbReference type="NCBIfam" id="NF038403">
    <property type="entry name" value="perm_prefix_1"/>
    <property type="match status" value="1"/>
</dbReference>
<reference evidence="8" key="1">
    <citation type="submission" date="2016-11" db="EMBL/GenBank/DDBJ databases">
        <authorList>
            <person name="Varghese N."/>
            <person name="Submissions S."/>
        </authorList>
    </citation>
    <scope>NUCLEOTIDE SEQUENCE [LARGE SCALE GENOMIC DNA]</scope>
    <source>
        <strain evidence="8">DSM 10349</strain>
    </source>
</reference>
<evidence type="ECO:0000256" key="4">
    <source>
        <dbReference type="ARBA" id="ARBA00022989"/>
    </source>
</evidence>
<keyword evidence="8" id="KW-1185">Reference proteome</keyword>
<evidence type="ECO:0000256" key="6">
    <source>
        <dbReference type="SAM" id="Phobius"/>
    </source>
</evidence>
<dbReference type="InterPro" id="IPR047928">
    <property type="entry name" value="Perm_prefix_1"/>
</dbReference>
<sequence>MSIERNQQVQEYLNHVCSHIKWVEVHEQVKQELLSHIEDRVAEYSAEGISEQEAIELAINRMGDSVVLGKQLHKAHKPPTNWKLLSIVAILAGMGLCTLYSVEMQGLLTKKLSVSIFTNSVIYVFFGLAVLLGITYFDYRKLKNFGWQLFSGTMFIWLMLLMSPMLGSTTNVKPYLNLGFINIDYIGATPFLLTVALASIFFNKDWSKPNWFVSTIFLLIVPNIFYFMSPSFTGVIIYTAVFLILLSLAGVSKKQLTAIAILPMGFSIFSLVQEPYLLDRLLTFMNPYHNPLGSGYIYIQSIEAIRSAGLWGQGFTFSGNLPEFHTDLIFSYIVYTFGWVAGAVVIILAVALTAIMIDLVKRVKDKFGRLLVTGLTSILGLHFLWNILMAVGLAPISGISLPFFSYGGTQTVINMAIIGLVLSVYRRKNVLVNPIKIRKTNEEEQLLL</sequence>
<evidence type="ECO:0000313" key="7">
    <source>
        <dbReference type="EMBL" id="SHK39849.1"/>
    </source>
</evidence>
<feature type="transmembrane region" description="Helical" evidence="6">
    <location>
        <begin position="235"/>
        <end position="251"/>
    </location>
</feature>
<dbReference type="GO" id="GO:0015648">
    <property type="term" value="F:lipid-linked peptidoglycan transporter activity"/>
    <property type="evidence" value="ECO:0007669"/>
    <property type="project" value="TreeGrafter"/>
</dbReference>
<dbReference type="Proteomes" id="UP000183997">
    <property type="component" value="Unassembled WGS sequence"/>
</dbReference>
<dbReference type="GO" id="GO:0051301">
    <property type="term" value="P:cell division"/>
    <property type="evidence" value="ECO:0007669"/>
    <property type="project" value="UniProtKB-KW"/>
</dbReference>
<dbReference type="GO" id="GO:0005886">
    <property type="term" value="C:plasma membrane"/>
    <property type="evidence" value="ECO:0007669"/>
    <property type="project" value="TreeGrafter"/>
</dbReference>
<protein>
    <submittedName>
        <fullName evidence="7">Cell division protein FtsW, lipid II flippase</fullName>
    </submittedName>
</protein>